<feature type="chain" id="PRO_5040468108" evidence="7">
    <location>
        <begin position="24"/>
        <end position="511"/>
    </location>
</feature>
<dbReference type="Pfam" id="PF02535">
    <property type="entry name" value="Zip"/>
    <property type="match status" value="1"/>
</dbReference>
<proteinExistence type="predicted"/>
<feature type="signal peptide" evidence="7">
    <location>
        <begin position="1"/>
        <end position="23"/>
    </location>
</feature>
<accession>A0A9N9LGB0</accession>
<dbReference type="AlphaFoldDB" id="A0A9N9LGB0"/>
<comment type="caution">
    <text evidence="8">The sequence shown here is derived from an EMBL/GenBank/DDBJ whole genome shotgun (WGS) entry which is preliminary data.</text>
</comment>
<evidence type="ECO:0000256" key="1">
    <source>
        <dbReference type="ARBA" id="ARBA00004141"/>
    </source>
</evidence>
<feature type="transmembrane region" description="Helical" evidence="6">
    <location>
        <begin position="459"/>
        <end position="479"/>
    </location>
</feature>
<keyword evidence="4 6" id="KW-0472">Membrane</keyword>
<feature type="compositionally biased region" description="Polar residues" evidence="5">
    <location>
        <begin position="309"/>
        <end position="318"/>
    </location>
</feature>
<feature type="transmembrane region" description="Helical" evidence="6">
    <location>
        <begin position="491"/>
        <end position="510"/>
    </location>
</feature>
<evidence type="ECO:0000256" key="3">
    <source>
        <dbReference type="ARBA" id="ARBA00022989"/>
    </source>
</evidence>
<dbReference type="EMBL" id="CAJVRM010000033">
    <property type="protein sequence ID" value="CAG8972067.1"/>
    <property type="molecule type" value="Genomic_DNA"/>
</dbReference>
<evidence type="ECO:0000256" key="7">
    <source>
        <dbReference type="SAM" id="SignalP"/>
    </source>
</evidence>
<feature type="transmembrane region" description="Helical" evidence="6">
    <location>
        <begin position="233"/>
        <end position="254"/>
    </location>
</feature>
<dbReference type="GO" id="GO:0005385">
    <property type="term" value="F:zinc ion transmembrane transporter activity"/>
    <property type="evidence" value="ECO:0007669"/>
    <property type="project" value="TreeGrafter"/>
</dbReference>
<feature type="region of interest" description="Disordered" evidence="5">
    <location>
        <begin position="51"/>
        <end position="76"/>
    </location>
</feature>
<sequence>MMPSSMFSRAVVVVAALSAPVFAQLTLTGCHLDNGREVCFLPGGAETTISTSSSVALPTNSPTPTPTAPSSVPASTTAAAQTTAVTACHMHEATQMCINGAGAEVEIKATPTGITPLPESYNDCHAHGAETFCMAPDGQEVEIVADASTEAGHEDHAHGEEAGGEDCHFHAGVEHCTGGGAHEAEANCERRDRDYRVNLRIGLIFVMLATSLIAVYAPMLMKEFLKVNTSGTIFTVIKQFGTGVIIATALVHLLTHAEMMFANTCLGELKYEATATAIAMASAFIAFAIDLLARKLAKWRQKKTAGADNENSPSSSVNEKAANPTEDITAVAPPAISGHNHGHPGLSPHTNDAVSVLVLEAGIIFHSLLIGITVVVAGDSVFGVLFVVIVFHQMFEGLALGARIASLSASGMSKIKYYILPLAFAFITPIGMAIGVGVLKKFNGNSPGTIVAIGTLDSISAGILLWVGFVDMWAGDWLYGELRDAGLRKTVWGLLGLVGGMALMGLLGKWA</sequence>
<evidence type="ECO:0000256" key="5">
    <source>
        <dbReference type="SAM" id="MobiDB-lite"/>
    </source>
</evidence>
<evidence type="ECO:0000256" key="4">
    <source>
        <dbReference type="ARBA" id="ARBA00023136"/>
    </source>
</evidence>
<dbReference type="InterPro" id="IPR003689">
    <property type="entry name" value="ZIP"/>
</dbReference>
<keyword evidence="3 6" id="KW-1133">Transmembrane helix</keyword>
<evidence type="ECO:0000256" key="6">
    <source>
        <dbReference type="SAM" id="Phobius"/>
    </source>
</evidence>
<comment type="subcellular location">
    <subcellularLocation>
        <location evidence="1">Membrane</location>
        <topology evidence="1">Multi-pass membrane protein</topology>
    </subcellularLocation>
</comment>
<dbReference type="GO" id="GO:0005886">
    <property type="term" value="C:plasma membrane"/>
    <property type="evidence" value="ECO:0007669"/>
    <property type="project" value="TreeGrafter"/>
</dbReference>
<dbReference type="OrthoDB" id="448280at2759"/>
<feature type="transmembrane region" description="Helical" evidence="6">
    <location>
        <begin position="417"/>
        <end position="439"/>
    </location>
</feature>
<feature type="transmembrane region" description="Helical" evidence="6">
    <location>
        <begin position="274"/>
        <end position="293"/>
    </location>
</feature>
<feature type="transmembrane region" description="Helical" evidence="6">
    <location>
        <begin position="201"/>
        <end position="221"/>
    </location>
</feature>
<feature type="transmembrane region" description="Helical" evidence="6">
    <location>
        <begin position="382"/>
        <end position="405"/>
    </location>
</feature>
<feature type="transmembrane region" description="Helical" evidence="6">
    <location>
        <begin position="353"/>
        <end position="376"/>
    </location>
</feature>
<evidence type="ECO:0000313" key="9">
    <source>
        <dbReference type="Proteomes" id="UP000701801"/>
    </source>
</evidence>
<organism evidence="8 9">
    <name type="scientific">Hymenoscyphus albidus</name>
    <dbReference type="NCBI Taxonomy" id="595503"/>
    <lineage>
        <taxon>Eukaryota</taxon>
        <taxon>Fungi</taxon>
        <taxon>Dikarya</taxon>
        <taxon>Ascomycota</taxon>
        <taxon>Pezizomycotina</taxon>
        <taxon>Leotiomycetes</taxon>
        <taxon>Helotiales</taxon>
        <taxon>Helotiaceae</taxon>
        <taxon>Hymenoscyphus</taxon>
    </lineage>
</organism>
<keyword evidence="9" id="KW-1185">Reference proteome</keyword>
<dbReference type="PANTHER" id="PTHR11040:SF44">
    <property type="entry name" value="PROTEIN ZNTC-RELATED"/>
    <property type="match status" value="1"/>
</dbReference>
<evidence type="ECO:0000313" key="8">
    <source>
        <dbReference type="EMBL" id="CAG8972067.1"/>
    </source>
</evidence>
<evidence type="ECO:0000256" key="2">
    <source>
        <dbReference type="ARBA" id="ARBA00022692"/>
    </source>
</evidence>
<keyword evidence="7" id="KW-0732">Signal</keyword>
<protein>
    <submittedName>
        <fullName evidence="8">Uncharacterized protein</fullName>
    </submittedName>
</protein>
<dbReference type="PANTHER" id="PTHR11040">
    <property type="entry name" value="ZINC/IRON TRANSPORTER"/>
    <property type="match status" value="1"/>
</dbReference>
<feature type="region of interest" description="Disordered" evidence="5">
    <location>
        <begin position="304"/>
        <end position="323"/>
    </location>
</feature>
<gene>
    <name evidence="8" type="ORF">HYALB_00004933</name>
</gene>
<reference evidence="8" key="1">
    <citation type="submission" date="2021-07" db="EMBL/GenBank/DDBJ databases">
        <authorList>
            <person name="Durling M."/>
        </authorList>
    </citation>
    <scope>NUCLEOTIDE SEQUENCE</scope>
</reference>
<keyword evidence="2 6" id="KW-0812">Transmembrane</keyword>
<dbReference type="Proteomes" id="UP000701801">
    <property type="component" value="Unassembled WGS sequence"/>
</dbReference>
<name>A0A9N9LGB0_9HELO</name>